<sequence>MKNPIRPITLLLATASLLAATACHRKEKVLDIQTPGGGIKVERDKTSGDVDIKVDDKK</sequence>
<evidence type="ECO:0008006" key="4">
    <source>
        <dbReference type="Google" id="ProtNLM"/>
    </source>
</evidence>
<evidence type="ECO:0000313" key="2">
    <source>
        <dbReference type="EMBL" id="MEK7952177.1"/>
    </source>
</evidence>
<comment type="caution">
    <text evidence="2">The sequence shown here is derived from an EMBL/GenBank/DDBJ whole genome shotgun (WGS) entry which is preliminary data.</text>
</comment>
<reference evidence="2 3" key="1">
    <citation type="submission" date="2024-04" db="EMBL/GenBank/DDBJ databases">
        <title>Luteolibacter sp. isolated from soil.</title>
        <authorList>
            <person name="An J."/>
        </authorList>
    </citation>
    <scope>NUCLEOTIDE SEQUENCE [LARGE SCALE GENOMIC DNA]</scope>
    <source>
        <strain evidence="2 3">Y139</strain>
    </source>
</reference>
<gene>
    <name evidence="2" type="ORF">WKV53_16815</name>
</gene>
<dbReference type="Proteomes" id="UP001371305">
    <property type="component" value="Unassembled WGS sequence"/>
</dbReference>
<protein>
    <recommendedName>
        <fullName evidence="4">Lipoprotein</fullName>
    </recommendedName>
</protein>
<dbReference type="RefSeq" id="WP_341405935.1">
    <property type="nucleotide sequence ID" value="NZ_JBBUKT010000006.1"/>
</dbReference>
<keyword evidence="3" id="KW-1185">Reference proteome</keyword>
<feature type="chain" id="PRO_5046709706" description="Lipoprotein" evidence="1">
    <location>
        <begin position="20"/>
        <end position="58"/>
    </location>
</feature>
<evidence type="ECO:0000256" key="1">
    <source>
        <dbReference type="SAM" id="SignalP"/>
    </source>
</evidence>
<evidence type="ECO:0000313" key="3">
    <source>
        <dbReference type="Proteomes" id="UP001371305"/>
    </source>
</evidence>
<feature type="signal peptide" evidence="1">
    <location>
        <begin position="1"/>
        <end position="19"/>
    </location>
</feature>
<proteinExistence type="predicted"/>
<name>A0ABU9AZJ8_9BACT</name>
<dbReference type="EMBL" id="JBBUKT010000006">
    <property type="protein sequence ID" value="MEK7952177.1"/>
    <property type="molecule type" value="Genomic_DNA"/>
</dbReference>
<accession>A0ABU9AZJ8</accession>
<dbReference type="PROSITE" id="PS51257">
    <property type="entry name" value="PROKAR_LIPOPROTEIN"/>
    <property type="match status" value="1"/>
</dbReference>
<keyword evidence="1" id="KW-0732">Signal</keyword>
<organism evidence="2 3">
    <name type="scientific">Luteolibacter soli</name>
    <dbReference type="NCBI Taxonomy" id="3135280"/>
    <lineage>
        <taxon>Bacteria</taxon>
        <taxon>Pseudomonadati</taxon>
        <taxon>Verrucomicrobiota</taxon>
        <taxon>Verrucomicrobiia</taxon>
        <taxon>Verrucomicrobiales</taxon>
        <taxon>Verrucomicrobiaceae</taxon>
        <taxon>Luteolibacter</taxon>
    </lineage>
</organism>